<accession>A0A026W056</accession>
<protein>
    <submittedName>
        <fullName evidence="1">Uncharacterized protein</fullName>
    </submittedName>
</protein>
<gene>
    <name evidence="1" type="ORF">X777_12788</name>
</gene>
<dbReference type="EMBL" id="KK107544">
    <property type="protein sequence ID" value="EZA49076.1"/>
    <property type="molecule type" value="Genomic_DNA"/>
</dbReference>
<sequence length="71" mass="8064">MHVKREECAGERGTTLEITKPLNYRLVPEPSWVDCNRERASESKYLVSIRGNMSETDAPKGFNVIDVSHNT</sequence>
<evidence type="ECO:0000313" key="1">
    <source>
        <dbReference type="EMBL" id="EZA49076.1"/>
    </source>
</evidence>
<dbReference type="Proteomes" id="UP000053097">
    <property type="component" value="Unassembled WGS sequence"/>
</dbReference>
<dbReference type="AlphaFoldDB" id="A0A026W056"/>
<keyword evidence="2" id="KW-1185">Reference proteome</keyword>
<organism evidence="1 2">
    <name type="scientific">Ooceraea biroi</name>
    <name type="common">Clonal raider ant</name>
    <name type="synonym">Cerapachys biroi</name>
    <dbReference type="NCBI Taxonomy" id="2015173"/>
    <lineage>
        <taxon>Eukaryota</taxon>
        <taxon>Metazoa</taxon>
        <taxon>Ecdysozoa</taxon>
        <taxon>Arthropoda</taxon>
        <taxon>Hexapoda</taxon>
        <taxon>Insecta</taxon>
        <taxon>Pterygota</taxon>
        <taxon>Neoptera</taxon>
        <taxon>Endopterygota</taxon>
        <taxon>Hymenoptera</taxon>
        <taxon>Apocrita</taxon>
        <taxon>Aculeata</taxon>
        <taxon>Formicoidea</taxon>
        <taxon>Formicidae</taxon>
        <taxon>Dorylinae</taxon>
        <taxon>Ooceraea</taxon>
    </lineage>
</organism>
<name>A0A026W056_OOCBI</name>
<reference evidence="1 2" key="1">
    <citation type="journal article" date="2014" name="Curr. Biol.">
        <title>The genome of the clonal raider ant Cerapachys biroi.</title>
        <authorList>
            <person name="Oxley P.R."/>
            <person name="Ji L."/>
            <person name="Fetter-Pruneda I."/>
            <person name="McKenzie S.K."/>
            <person name="Li C."/>
            <person name="Hu H."/>
            <person name="Zhang G."/>
            <person name="Kronauer D.J."/>
        </authorList>
    </citation>
    <scope>NUCLEOTIDE SEQUENCE [LARGE SCALE GENOMIC DNA]</scope>
</reference>
<evidence type="ECO:0000313" key="2">
    <source>
        <dbReference type="Proteomes" id="UP000053097"/>
    </source>
</evidence>
<proteinExistence type="predicted"/>